<dbReference type="GO" id="GO:0006364">
    <property type="term" value="P:rRNA processing"/>
    <property type="evidence" value="ECO:0007669"/>
    <property type="project" value="InterPro"/>
</dbReference>
<gene>
    <name evidence="2" type="ORF">PXEA_LOCUS14753</name>
</gene>
<accession>A0A3S5AIU3</accession>
<dbReference type="Proteomes" id="UP000784294">
    <property type="component" value="Unassembled WGS sequence"/>
</dbReference>
<dbReference type="EMBL" id="CAAALY010050658">
    <property type="protein sequence ID" value="VEL21313.1"/>
    <property type="molecule type" value="Genomic_DNA"/>
</dbReference>
<dbReference type="GO" id="GO:0032040">
    <property type="term" value="C:small-subunit processome"/>
    <property type="evidence" value="ECO:0007669"/>
    <property type="project" value="TreeGrafter"/>
</dbReference>
<comment type="caution">
    <text evidence="2">The sequence shown here is derived from an EMBL/GenBank/DDBJ whole genome shotgun (WGS) entry which is preliminary data.</text>
</comment>
<dbReference type="SUPFAM" id="SSF52954">
    <property type="entry name" value="Class II aaRS ABD-related"/>
    <property type="match status" value="1"/>
</dbReference>
<dbReference type="Gene3D" id="3.40.50.10480">
    <property type="entry name" value="Probable brix-domain ribosomal biogenesis protein"/>
    <property type="match status" value="1"/>
</dbReference>
<protein>
    <recommendedName>
        <fullName evidence="1">Brix domain-containing protein</fullName>
    </recommendedName>
</protein>
<dbReference type="PANTHER" id="PTHR22734:SF2">
    <property type="entry name" value="U3 SMALL NUCLEOLAR RIBONUCLEOPROTEIN PROTEIN IMP4"/>
    <property type="match status" value="1"/>
</dbReference>
<sequence>MVLKRQSRLRREFIYRRSIELRDVKAKKKRAEIKAALAAGRKLPKHLEADALRLNEELDWSDDMSDADGLAEDDEYFWAGSEDPRVVITTSRSPSTKLQEFSKEFRFLIPNATKINRGNYLEKDLVEALLAKQVGH</sequence>
<feature type="domain" description="Brix" evidence="1">
    <location>
        <begin position="84"/>
        <end position="136"/>
    </location>
</feature>
<evidence type="ECO:0000259" key="1">
    <source>
        <dbReference type="PROSITE" id="PS50833"/>
    </source>
</evidence>
<dbReference type="PROSITE" id="PS50833">
    <property type="entry name" value="BRIX"/>
    <property type="match status" value="1"/>
</dbReference>
<organism evidence="2 3">
    <name type="scientific">Protopolystoma xenopodis</name>
    <dbReference type="NCBI Taxonomy" id="117903"/>
    <lineage>
        <taxon>Eukaryota</taxon>
        <taxon>Metazoa</taxon>
        <taxon>Spiralia</taxon>
        <taxon>Lophotrochozoa</taxon>
        <taxon>Platyhelminthes</taxon>
        <taxon>Monogenea</taxon>
        <taxon>Polyopisthocotylea</taxon>
        <taxon>Polystomatidea</taxon>
        <taxon>Polystomatidae</taxon>
        <taxon>Protopolystoma</taxon>
    </lineage>
</organism>
<name>A0A3S5AIU3_9PLAT</name>
<dbReference type="InterPro" id="IPR044281">
    <property type="entry name" value="IMP4/RPF1"/>
</dbReference>
<dbReference type="GO" id="GO:0042134">
    <property type="term" value="F:rRNA primary transcript binding"/>
    <property type="evidence" value="ECO:0007669"/>
    <property type="project" value="InterPro"/>
</dbReference>
<dbReference type="GO" id="GO:0034457">
    <property type="term" value="C:Mpp10 complex"/>
    <property type="evidence" value="ECO:0007669"/>
    <property type="project" value="TreeGrafter"/>
</dbReference>
<dbReference type="PANTHER" id="PTHR22734">
    <property type="entry name" value="U3 SMALL NUCLEOLAR RIBONUCLEOPROTEIN PROTEIN IMP4"/>
    <property type="match status" value="1"/>
</dbReference>
<reference evidence="2" key="1">
    <citation type="submission" date="2018-11" db="EMBL/GenBank/DDBJ databases">
        <authorList>
            <consortium name="Pathogen Informatics"/>
        </authorList>
    </citation>
    <scope>NUCLEOTIDE SEQUENCE</scope>
</reference>
<dbReference type="AlphaFoldDB" id="A0A3S5AIU3"/>
<evidence type="ECO:0000313" key="3">
    <source>
        <dbReference type="Proteomes" id="UP000784294"/>
    </source>
</evidence>
<dbReference type="OrthoDB" id="10253204at2759"/>
<dbReference type="GO" id="GO:0030515">
    <property type="term" value="F:snoRNA binding"/>
    <property type="evidence" value="ECO:0007669"/>
    <property type="project" value="TreeGrafter"/>
</dbReference>
<proteinExistence type="predicted"/>
<keyword evidence="3" id="KW-1185">Reference proteome</keyword>
<dbReference type="InterPro" id="IPR007109">
    <property type="entry name" value="Brix"/>
</dbReference>
<evidence type="ECO:0000313" key="2">
    <source>
        <dbReference type="EMBL" id="VEL21313.1"/>
    </source>
</evidence>